<evidence type="ECO:0000256" key="5">
    <source>
        <dbReference type="ARBA" id="ARBA00023136"/>
    </source>
</evidence>
<dbReference type="Gene3D" id="1.10.3720.10">
    <property type="entry name" value="MetI-like"/>
    <property type="match status" value="1"/>
</dbReference>
<dbReference type="SUPFAM" id="SSF161098">
    <property type="entry name" value="MetI-like"/>
    <property type="match status" value="1"/>
</dbReference>
<evidence type="ECO:0000313" key="9">
    <source>
        <dbReference type="Proteomes" id="UP000463224"/>
    </source>
</evidence>
<dbReference type="InterPro" id="IPR035906">
    <property type="entry name" value="MetI-like_sf"/>
</dbReference>
<evidence type="ECO:0000256" key="2">
    <source>
        <dbReference type="ARBA" id="ARBA00022448"/>
    </source>
</evidence>
<dbReference type="PANTHER" id="PTHR30043">
    <property type="entry name" value="PHOSPHONATES TRANSPORT SYSTEM PERMEASE PROTEIN"/>
    <property type="match status" value="1"/>
</dbReference>
<comment type="similarity">
    <text evidence="6">Belongs to the binding-protein-dependent transport system permease family.</text>
</comment>
<feature type="domain" description="ABC transmembrane type-1" evidence="7">
    <location>
        <begin position="250"/>
        <end position="434"/>
    </location>
</feature>
<organism evidence="8 9">
    <name type="scientific">Nitratireductor arenosus</name>
    <dbReference type="NCBI Taxonomy" id="2682096"/>
    <lineage>
        <taxon>Bacteria</taxon>
        <taxon>Pseudomonadati</taxon>
        <taxon>Pseudomonadota</taxon>
        <taxon>Alphaproteobacteria</taxon>
        <taxon>Hyphomicrobiales</taxon>
        <taxon>Phyllobacteriaceae</taxon>
        <taxon>Nitratireductor</taxon>
    </lineage>
</organism>
<name>A0A844Q9D4_9HYPH</name>
<feature type="transmembrane region" description="Helical" evidence="6">
    <location>
        <begin position="246"/>
        <end position="273"/>
    </location>
</feature>
<dbReference type="Pfam" id="PF00528">
    <property type="entry name" value="BPD_transp_1"/>
    <property type="match status" value="1"/>
</dbReference>
<feature type="transmembrane region" description="Helical" evidence="6">
    <location>
        <begin position="29"/>
        <end position="52"/>
    </location>
</feature>
<dbReference type="CDD" id="cd06261">
    <property type="entry name" value="TM_PBP2"/>
    <property type="match status" value="1"/>
</dbReference>
<dbReference type="InterPro" id="IPR000515">
    <property type="entry name" value="MetI-like"/>
</dbReference>
<proteinExistence type="inferred from homology"/>
<dbReference type="PROSITE" id="PS50928">
    <property type="entry name" value="ABC_TM1"/>
    <property type="match status" value="1"/>
</dbReference>
<sequence>MTTLDAGFDLALAKRDAVRRAFRKRMLTFGIPAAVLAYLVYVAIAFDIAGLAGRARMDNARILLADMVSHKVHVTRDNRFDKTTVAIEGENKGTFADDQWPAWVVREGASTAVALEAGNVVRFDPDAVRFDIPDYGLLEIVQDRSGIAMKTPAGATPEWINASSSRVTVTRPEGRLTVTKTRAEVFRYFGGWELFFFTLDSPFHGRSWGELAALAVSGERVRAGESNLAAMASDVWNNAMWRHKDVAWAIFETVLMAFLGTMGAAIVAVPLAFAAAKNFAPALLVRFGMRRVFDFLRGVDGLIWTIILSRAFGPGPLTGSLAILFTDTGTFGKLFSEALENVDQKQIDGLRSTGANVVQRNRFGVIPQLAPVIVSQVLYYLESNMRSATVIGAIVGGGIGLLLTQAIQTQKDWEEVTYYIVLTLLMVSATDILSGWLRSKLIGAR</sequence>
<reference evidence="8 9" key="1">
    <citation type="submission" date="2019-12" db="EMBL/GenBank/DDBJ databases">
        <title>Nitratireductor arenosus sp. nov., Isolated from sea sand, Jeju island, South Korea.</title>
        <authorList>
            <person name="Kim W."/>
        </authorList>
    </citation>
    <scope>NUCLEOTIDE SEQUENCE [LARGE SCALE GENOMIC DNA]</scope>
    <source>
        <strain evidence="8 9">CAU 1489</strain>
    </source>
</reference>
<evidence type="ECO:0000256" key="4">
    <source>
        <dbReference type="ARBA" id="ARBA00022989"/>
    </source>
</evidence>
<accession>A0A844Q9D4</accession>
<keyword evidence="5 6" id="KW-0472">Membrane</keyword>
<feature type="transmembrane region" description="Helical" evidence="6">
    <location>
        <begin position="388"/>
        <end position="407"/>
    </location>
</feature>
<evidence type="ECO:0000256" key="3">
    <source>
        <dbReference type="ARBA" id="ARBA00022692"/>
    </source>
</evidence>
<dbReference type="NCBIfam" id="TIGR01097">
    <property type="entry name" value="PhnE"/>
    <property type="match status" value="1"/>
</dbReference>
<keyword evidence="4 6" id="KW-1133">Transmembrane helix</keyword>
<dbReference type="PANTHER" id="PTHR30043:SF9">
    <property type="entry name" value="PHOSPHONATES TRANSPORT SYSTEM PERMEASE PROTEIN"/>
    <property type="match status" value="1"/>
</dbReference>
<keyword evidence="2 6" id="KW-0813">Transport</keyword>
<dbReference type="AlphaFoldDB" id="A0A844Q9D4"/>
<comment type="subcellular location">
    <subcellularLocation>
        <location evidence="1 6">Cell membrane</location>
        <topology evidence="1 6">Multi-pass membrane protein</topology>
    </subcellularLocation>
</comment>
<evidence type="ECO:0000259" key="7">
    <source>
        <dbReference type="PROSITE" id="PS50928"/>
    </source>
</evidence>
<dbReference type="RefSeq" id="WP_156711599.1">
    <property type="nucleotide sequence ID" value="NZ_WPHG01000001.1"/>
</dbReference>
<protein>
    <submittedName>
        <fullName evidence="8">Phosphonate ABC transporter, permease protein PhnE</fullName>
    </submittedName>
</protein>
<dbReference type="GO" id="GO:0005886">
    <property type="term" value="C:plasma membrane"/>
    <property type="evidence" value="ECO:0007669"/>
    <property type="project" value="UniProtKB-SubCell"/>
</dbReference>
<keyword evidence="3 6" id="KW-0812">Transmembrane</keyword>
<evidence type="ECO:0000256" key="6">
    <source>
        <dbReference type="RuleBase" id="RU363032"/>
    </source>
</evidence>
<keyword evidence="9" id="KW-1185">Reference proteome</keyword>
<dbReference type="Proteomes" id="UP000463224">
    <property type="component" value="Unassembled WGS sequence"/>
</dbReference>
<evidence type="ECO:0000313" key="8">
    <source>
        <dbReference type="EMBL" id="MVA96686.1"/>
    </source>
</evidence>
<comment type="caution">
    <text evidence="8">The sequence shown here is derived from an EMBL/GenBank/DDBJ whole genome shotgun (WGS) entry which is preliminary data.</text>
</comment>
<evidence type="ECO:0000256" key="1">
    <source>
        <dbReference type="ARBA" id="ARBA00004651"/>
    </source>
</evidence>
<dbReference type="EMBL" id="WPHG01000001">
    <property type="protein sequence ID" value="MVA96686.1"/>
    <property type="molecule type" value="Genomic_DNA"/>
</dbReference>
<gene>
    <name evidence="8" type="primary">phnE</name>
    <name evidence="8" type="ORF">GN330_05420</name>
</gene>
<feature type="transmembrane region" description="Helical" evidence="6">
    <location>
        <begin position="419"/>
        <end position="437"/>
    </location>
</feature>
<dbReference type="GO" id="GO:0015416">
    <property type="term" value="F:ABC-type phosphonate transporter activity"/>
    <property type="evidence" value="ECO:0007669"/>
    <property type="project" value="InterPro"/>
</dbReference>
<dbReference type="InterPro" id="IPR005769">
    <property type="entry name" value="PhnE/PtxC"/>
</dbReference>